<keyword evidence="2" id="KW-1185">Reference proteome</keyword>
<name>A0A917XW55_9BACI</name>
<evidence type="ECO:0000313" key="2">
    <source>
        <dbReference type="Proteomes" id="UP000624041"/>
    </source>
</evidence>
<dbReference type="EMBL" id="BMOS01000009">
    <property type="protein sequence ID" value="GGN56423.1"/>
    <property type="molecule type" value="Genomic_DNA"/>
</dbReference>
<dbReference type="AlphaFoldDB" id="A0A917XW55"/>
<reference evidence="1" key="1">
    <citation type="journal article" date="2014" name="Int. J. Syst. Evol. Microbiol.">
        <title>Complete genome sequence of Corynebacterium casei LMG S-19264T (=DSM 44701T), isolated from a smear-ripened cheese.</title>
        <authorList>
            <consortium name="US DOE Joint Genome Institute (JGI-PGF)"/>
            <person name="Walter F."/>
            <person name="Albersmeier A."/>
            <person name="Kalinowski J."/>
            <person name="Ruckert C."/>
        </authorList>
    </citation>
    <scope>NUCLEOTIDE SEQUENCE</scope>
    <source>
        <strain evidence="1">JCM 17251</strain>
    </source>
</reference>
<protein>
    <submittedName>
        <fullName evidence="1">Uncharacterized protein</fullName>
    </submittedName>
</protein>
<proteinExistence type="predicted"/>
<accession>A0A917XW55</accession>
<evidence type="ECO:0000313" key="1">
    <source>
        <dbReference type="EMBL" id="GGN56423.1"/>
    </source>
</evidence>
<organism evidence="1 2">
    <name type="scientific">Oceanobacillus indicireducens</name>
    <dbReference type="NCBI Taxonomy" id="1004261"/>
    <lineage>
        <taxon>Bacteria</taxon>
        <taxon>Bacillati</taxon>
        <taxon>Bacillota</taxon>
        <taxon>Bacilli</taxon>
        <taxon>Bacillales</taxon>
        <taxon>Bacillaceae</taxon>
        <taxon>Oceanobacillus</taxon>
    </lineage>
</organism>
<comment type="caution">
    <text evidence="1">The sequence shown here is derived from an EMBL/GenBank/DDBJ whole genome shotgun (WGS) entry which is preliminary data.</text>
</comment>
<reference evidence="1" key="2">
    <citation type="submission" date="2020-09" db="EMBL/GenBank/DDBJ databases">
        <authorList>
            <person name="Sun Q."/>
            <person name="Ohkuma M."/>
        </authorList>
    </citation>
    <scope>NUCLEOTIDE SEQUENCE</scope>
    <source>
        <strain evidence="1">JCM 17251</strain>
    </source>
</reference>
<sequence>MQHVKAVTHKLEKKSKSLQAKYLRSNQEKLLKMLLNNLLHRAYKGYVLYVPFFNAFYNVAKSMQIMRV</sequence>
<gene>
    <name evidence="1" type="ORF">GCM10007971_16300</name>
</gene>
<dbReference type="Proteomes" id="UP000624041">
    <property type="component" value="Unassembled WGS sequence"/>
</dbReference>